<protein>
    <submittedName>
        <fullName evidence="10">Sec61gamma</fullName>
    </submittedName>
</protein>
<dbReference type="GO" id="GO:0006886">
    <property type="term" value="P:intracellular protein transport"/>
    <property type="evidence" value="ECO:0007669"/>
    <property type="project" value="InterPro"/>
</dbReference>
<evidence type="ECO:0000256" key="3">
    <source>
        <dbReference type="ARBA" id="ARBA00022692"/>
    </source>
</evidence>
<dbReference type="GO" id="GO:0012505">
    <property type="term" value="C:endomembrane system"/>
    <property type="evidence" value="ECO:0007669"/>
    <property type="project" value="UniProtKB-SubCell"/>
</dbReference>
<comment type="similarity">
    <text evidence="1">Belongs to the SecE/SEC61-gamma family.</text>
</comment>
<dbReference type="Gene3D" id="1.20.5.820">
    <property type="entry name" value="Preprotein translocase SecE subunit"/>
    <property type="match status" value="1"/>
</dbReference>
<comment type="subcellular location">
    <subcellularLocation>
        <location evidence="8">Endomembrane system</location>
        <topology evidence="8">Single-pass membrane protein</topology>
    </subcellularLocation>
</comment>
<proteinExistence type="inferred from homology"/>
<accession>A5JEL7</accession>
<dbReference type="VEuPathDB" id="MicrosporidiaDB:NBO_72g0009"/>
<evidence type="ECO:0000256" key="1">
    <source>
        <dbReference type="ARBA" id="ARBA00008274"/>
    </source>
</evidence>
<feature type="region of interest" description="Disordered" evidence="9">
    <location>
        <begin position="1"/>
        <end position="26"/>
    </location>
</feature>
<dbReference type="InterPro" id="IPR008158">
    <property type="entry name" value="Translocase_Sec61-g"/>
</dbReference>
<organism evidence="10">
    <name type="scientific">Nosema bombycis</name>
    <name type="common">Microsporidian parasite</name>
    <name type="synonym">Pebrine of silkworm</name>
    <dbReference type="NCBI Taxonomy" id="27978"/>
    <lineage>
        <taxon>Eukaryota</taxon>
        <taxon>Fungi</taxon>
        <taxon>Fungi incertae sedis</taxon>
        <taxon>Microsporidia</taxon>
        <taxon>Nosematidae</taxon>
        <taxon>Nosema</taxon>
    </lineage>
</organism>
<dbReference type="AlphaFoldDB" id="A5JEL7"/>
<dbReference type="InterPro" id="IPR023391">
    <property type="entry name" value="Prot_translocase_SecE_dom_sf"/>
</dbReference>
<evidence type="ECO:0000256" key="4">
    <source>
        <dbReference type="ARBA" id="ARBA00022927"/>
    </source>
</evidence>
<evidence type="ECO:0000256" key="2">
    <source>
        <dbReference type="ARBA" id="ARBA00022448"/>
    </source>
</evidence>
<evidence type="ECO:0000256" key="6">
    <source>
        <dbReference type="ARBA" id="ARBA00023010"/>
    </source>
</evidence>
<dbReference type="Pfam" id="PF00584">
    <property type="entry name" value="SecE"/>
    <property type="match status" value="1"/>
</dbReference>
<dbReference type="EMBL" id="EF103588">
    <property type="protein sequence ID" value="ABO69728.1"/>
    <property type="molecule type" value="Genomic_DNA"/>
</dbReference>
<keyword evidence="2" id="KW-0813">Transport</keyword>
<keyword evidence="5" id="KW-1133">Transmembrane helix</keyword>
<evidence type="ECO:0000313" key="10">
    <source>
        <dbReference type="EMBL" id="ABO69728.1"/>
    </source>
</evidence>
<dbReference type="InterPro" id="IPR001901">
    <property type="entry name" value="Translocase_SecE/Sec61-g"/>
</dbReference>
<reference evidence="10" key="1">
    <citation type="journal article" date="2007" name="J. Eukaryot. Microbiol.">
        <title>A complete Sec61 complex in Nosema bombycis and its comparative genomics analyses.</title>
        <authorList>
            <person name="Wu Z."/>
            <person name="Li Y."/>
            <person name="Pan G."/>
            <person name="Li C."/>
            <person name="Hu J."/>
            <person name="Liu H."/>
            <person name="Zhou Z."/>
            <person name="Xiang Z."/>
        </authorList>
    </citation>
    <scope>NUCLEOTIDE SEQUENCE</scope>
</reference>
<keyword evidence="4" id="KW-0653">Protein transport</keyword>
<evidence type="ECO:0000256" key="9">
    <source>
        <dbReference type="SAM" id="MobiDB-lite"/>
    </source>
</evidence>
<keyword evidence="3" id="KW-0812">Transmembrane</keyword>
<gene>
    <name evidence="10" type="primary">Sec61gamma</name>
</gene>
<evidence type="ECO:0000256" key="8">
    <source>
        <dbReference type="ARBA" id="ARBA00037847"/>
    </source>
</evidence>
<dbReference type="SUPFAM" id="SSF103456">
    <property type="entry name" value="Preprotein translocase SecE subunit"/>
    <property type="match status" value="1"/>
</dbReference>
<keyword evidence="7" id="KW-0472">Membrane</keyword>
<dbReference type="SMR" id="A5JEL7"/>
<dbReference type="GO" id="GO:0006605">
    <property type="term" value="P:protein targeting"/>
    <property type="evidence" value="ECO:0007669"/>
    <property type="project" value="InterPro"/>
</dbReference>
<name>A5JEL7_NOSBO</name>
<dbReference type="GO" id="GO:0016020">
    <property type="term" value="C:membrane"/>
    <property type="evidence" value="ECO:0007669"/>
    <property type="project" value="InterPro"/>
</dbReference>
<sequence>MASSKNSSSVKTNPKLTNPKSKSLNPNLNIVSKIKEEGSLIVKFWKKLIQPTRDQYCGSLKLHAIGIGLVGLVGYVIKLIHVPINNILVNN</sequence>
<keyword evidence="6" id="KW-0811">Translocation</keyword>
<dbReference type="GO" id="GO:0008320">
    <property type="term" value="F:protein transmembrane transporter activity"/>
    <property type="evidence" value="ECO:0007669"/>
    <property type="project" value="InterPro"/>
</dbReference>
<dbReference type="NCBIfam" id="TIGR00327">
    <property type="entry name" value="secE_euk_arch"/>
    <property type="match status" value="1"/>
</dbReference>
<evidence type="ECO:0000256" key="7">
    <source>
        <dbReference type="ARBA" id="ARBA00023136"/>
    </source>
</evidence>
<evidence type="ECO:0000256" key="5">
    <source>
        <dbReference type="ARBA" id="ARBA00022989"/>
    </source>
</evidence>